<comment type="caution">
    <text evidence="3">The sequence shown here is derived from an EMBL/GenBank/DDBJ whole genome shotgun (WGS) entry which is preliminary data.</text>
</comment>
<dbReference type="Proteomes" id="UP000635902">
    <property type="component" value="Unassembled WGS sequence"/>
</dbReference>
<dbReference type="Gene3D" id="3.40.50.1240">
    <property type="entry name" value="Phosphoglycerate mutase-like"/>
    <property type="match status" value="1"/>
</dbReference>
<dbReference type="CDD" id="cd07067">
    <property type="entry name" value="HP_PGM_like"/>
    <property type="match status" value="1"/>
</dbReference>
<keyword evidence="2" id="KW-0413">Isomerase</keyword>
<dbReference type="InterPro" id="IPR029033">
    <property type="entry name" value="His_PPase_superfam"/>
</dbReference>
<dbReference type="InterPro" id="IPR001345">
    <property type="entry name" value="PG/BPGM_mutase_AS"/>
</dbReference>
<evidence type="ECO:0000256" key="2">
    <source>
        <dbReference type="ARBA" id="ARBA00023235"/>
    </source>
</evidence>
<accession>A0ABR9ZM45</accession>
<dbReference type="SMART" id="SM00855">
    <property type="entry name" value="PGAM"/>
    <property type="match status" value="1"/>
</dbReference>
<protein>
    <submittedName>
        <fullName evidence="3">Histidine phosphatase family protein</fullName>
    </submittedName>
</protein>
<reference evidence="3 4" key="1">
    <citation type="submission" date="2020-10" db="EMBL/GenBank/DDBJ databases">
        <title>Novel species in genus Corynebacterium.</title>
        <authorList>
            <person name="Zhang G."/>
        </authorList>
    </citation>
    <scope>NUCLEOTIDE SEQUENCE [LARGE SCALE GENOMIC DNA]</scope>
    <source>
        <strain evidence="3 4">DSM 45110</strain>
    </source>
</reference>
<dbReference type="Pfam" id="PF00300">
    <property type="entry name" value="His_Phos_1"/>
    <property type="match status" value="2"/>
</dbReference>
<evidence type="ECO:0000313" key="3">
    <source>
        <dbReference type="EMBL" id="MBF4554339.1"/>
    </source>
</evidence>
<keyword evidence="4" id="KW-1185">Reference proteome</keyword>
<organism evidence="3 4">
    <name type="scientific">Corynebacterium suicordis DSM 45110</name>
    <dbReference type="NCBI Taxonomy" id="1121369"/>
    <lineage>
        <taxon>Bacteria</taxon>
        <taxon>Bacillati</taxon>
        <taxon>Actinomycetota</taxon>
        <taxon>Actinomycetes</taxon>
        <taxon>Mycobacteriales</taxon>
        <taxon>Corynebacteriaceae</taxon>
        <taxon>Corynebacterium</taxon>
    </lineage>
</organism>
<evidence type="ECO:0000256" key="1">
    <source>
        <dbReference type="ARBA" id="ARBA00023152"/>
    </source>
</evidence>
<dbReference type="SUPFAM" id="SSF53254">
    <property type="entry name" value="Phosphoglycerate mutase-like"/>
    <property type="match status" value="1"/>
</dbReference>
<name>A0ABR9ZM45_9CORY</name>
<dbReference type="PANTHER" id="PTHR48100:SF1">
    <property type="entry name" value="HISTIDINE PHOSPHATASE FAMILY PROTEIN-RELATED"/>
    <property type="match status" value="1"/>
</dbReference>
<dbReference type="InterPro" id="IPR050275">
    <property type="entry name" value="PGM_Phosphatase"/>
</dbReference>
<evidence type="ECO:0000313" key="4">
    <source>
        <dbReference type="Proteomes" id="UP000635902"/>
    </source>
</evidence>
<dbReference type="PROSITE" id="PS00175">
    <property type="entry name" value="PG_MUTASE"/>
    <property type="match status" value="1"/>
</dbReference>
<keyword evidence="1" id="KW-0324">Glycolysis</keyword>
<gene>
    <name evidence="3" type="ORF">IRY30_09680</name>
</gene>
<dbReference type="RefSeq" id="WP_194557214.1">
    <property type="nucleotide sequence ID" value="NZ_JADKMY010000003.1"/>
</dbReference>
<dbReference type="InterPro" id="IPR013078">
    <property type="entry name" value="His_Pase_superF_clade-1"/>
</dbReference>
<proteinExistence type="predicted"/>
<dbReference type="PANTHER" id="PTHR48100">
    <property type="entry name" value="BROAD-SPECIFICITY PHOSPHATASE YOR283W-RELATED"/>
    <property type="match status" value="1"/>
</dbReference>
<dbReference type="EMBL" id="JADKMY010000003">
    <property type="protein sequence ID" value="MBF4554339.1"/>
    <property type="molecule type" value="Genomic_DNA"/>
</dbReference>
<sequence>MSYLYLVRHGQTTSNTIHALDTALPGADLTELGREQALAVGEELARRTTRPLHVMSSLAARAQQTAVLLAEGFTTAGGELASAGDGSEFASRFAGRGLSPISDATSTDFGFGQTDYISTIDDIAEIAAGDYEMRNDEDAHEAYHGVLMGWLHGETDVPVAGGKTGEEILETYVPQIISVLRALPADTDVAVVSHGAIIRFVARFLGGVDPEWAYSGYLANTHYVMLEVPEEIEKMATELSGSDVEGAFDVLEWGTTGHPDKAR</sequence>